<gene>
    <name evidence="1" type="ORF">UA45_20290</name>
</gene>
<evidence type="ECO:0000313" key="2">
    <source>
        <dbReference type="Proteomes" id="UP000032582"/>
    </source>
</evidence>
<dbReference type="Proteomes" id="UP000032582">
    <property type="component" value="Unassembled WGS sequence"/>
</dbReference>
<evidence type="ECO:0000313" key="1">
    <source>
        <dbReference type="EMBL" id="KJF76122.1"/>
    </source>
</evidence>
<feature type="non-terminal residue" evidence="1">
    <location>
        <position position="1"/>
    </location>
</feature>
<dbReference type="AlphaFoldDB" id="A0A0D8L2W8"/>
<reference evidence="1 2" key="1">
    <citation type="submission" date="2015-02" db="EMBL/GenBank/DDBJ databases">
        <title>Whole genome shotgun sequencing of cultured foodborne pathogen.</title>
        <authorList>
            <person name="Timme R."/>
            <person name="Allard M.W."/>
            <person name="Strain E."/>
            <person name="Evans P.S."/>
            <person name="Brown E."/>
        </authorList>
    </citation>
    <scope>NUCLEOTIDE SEQUENCE [LARGE SCALE GENOMIC DNA]</scope>
    <source>
        <strain evidence="1 2">GCSL-TSO-24</strain>
    </source>
</reference>
<dbReference type="PATRIC" id="fig|582.24.peg.6463"/>
<name>A0A0D8L2W8_MORMO</name>
<sequence length="127" mass="14045">TPLLPGREMSEDDAAIPLIETVDDVRQSSADLDGGLAQLVVETGDFGWFRTSEQLRDFRIIFLELMQTTAEMLPAAVTVRVNDTEPALVLLYRETGTTAQIDRFIRRNGVRHPAFVTGALDVEVING</sequence>
<dbReference type="EMBL" id="JZSH01000408">
    <property type="protein sequence ID" value="KJF76122.1"/>
    <property type="molecule type" value="Genomic_DNA"/>
</dbReference>
<protein>
    <submittedName>
        <fullName evidence="1">DNA circulation protein</fullName>
    </submittedName>
</protein>
<accession>A0A0D8L2W8</accession>
<proteinExistence type="predicted"/>
<organism evidence="1 2">
    <name type="scientific">Morganella morganii</name>
    <name type="common">Proteus morganii</name>
    <dbReference type="NCBI Taxonomy" id="582"/>
    <lineage>
        <taxon>Bacteria</taxon>
        <taxon>Pseudomonadati</taxon>
        <taxon>Pseudomonadota</taxon>
        <taxon>Gammaproteobacteria</taxon>
        <taxon>Enterobacterales</taxon>
        <taxon>Morganellaceae</taxon>
        <taxon>Morganella</taxon>
    </lineage>
</organism>
<comment type="caution">
    <text evidence="1">The sequence shown here is derived from an EMBL/GenBank/DDBJ whole genome shotgun (WGS) entry which is preliminary data.</text>
</comment>